<organism evidence="1">
    <name type="scientific">freshwater metagenome</name>
    <dbReference type="NCBI Taxonomy" id="449393"/>
    <lineage>
        <taxon>unclassified sequences</taxon>
        <taxon>metagenomes</taxon>
        <taxon>ecological metagenomes</taxon>
    </lineage>
</organism>
<dbReference type="EMBL" id="CAFBQW010000116">
    <property type="protein sequence ID" value="CAB5067011.1"/>
    <property type="molecule type" value="Genomic_DNA"/>
</dbReference>
<accession>A0A6J7UM31</accession>
<reference evidence="1" key="1">
    <citation type="submission" date="2020-05" db="EMBL/GenBank/DDBJ databases">
        <authorList>
            <person name="Chiriac C."/>
            <person name="Salcher M."/>
            <person name="Ghai R."/>
            <person name="Kavagutti S V."/>
        </authorList>
    </citation>
    <scope>NUCLEOTIDE SEQUENCE</scope>
</reference>
<evidence type="ECO:0000313" key="1">
    <source>
        <dbReference type="EMBL" id="CAB5067011.1"/>
    </source>
</evidence>
<gene>
    <name evidence="1" type="ORF">UFOPK4354_01101</name>
</gene>
<protein>
    <submittedName>
        <fullName evidence="1">Unannotated protein</fullName>
    </submittedName>
</protein>
<sequence>MAAIVVQFGLATIPFEMLRKACGLTSATTSGTCGSIRQAEELSTTIAPAAATCGANSRELVAPLENSAMSMPEKSAVAVSSTIT</sequence>
<dbReference type="AlphaFoldDB" id="A0A6J7UM31"/>
<proteinExistence type="predicted"/>
<name>A0A6J7UM31_9ZZZZ</name>